<dbReference type="EMBL" id="SNZH01000021">
    <property type="protein sequence ID" value="TDR38423.1"/>
    <property type="molecule type" value="Genomic_DNA"/>
</dbReference>
<accession>A0A4R6YM40</accession>
<proteinExistence type="predicted"/>
<evidence type="ECO:0000313" key="1">
    <source>
        <dbReference type="EMBL" id="TDR38423.1"/>
    </source>
</evidence>
<comment type="caution">
    <text evidence="1">The sequence shown here is derived from an EMBL/GenBank/DDBJ whole genome shotgun (WGS) entry which is preliminary data.</text>
</comment>
<name>A0A4R6YM40_9GAMM</name>
<gene>
    <name evidence="1" type="ORF">DFR29_12195</name>
</gene>
<protein>
    <submittedName>
        <fullName evidence="1">Uncharacterized protein</fullName>
    </submittedName>
</protein>
<dbReference type="AlphaFoldDB" id="A0A4R6YM40"/>
<dbReference type="OrthoDB" id="1493841at2"/>
<dbReference type="RefSeq" id="WP_133821515.1">
    <property type="nucleotide sequence ID" value="NZ_SNZH01000021.1"/>
</dbReference>
<evidence type="ECO:0000313" key="2">
    <source>
        <dbReference type="Proteomes" id="UP000295293"/>
    </source>
</evidence>
<dbReference type="Proteomes" id="UP000295293">
    <property type="component" value="Unassembled WGS sequence"/>
</dbReference>
<keyword evidence="2" id="KW-1185">Reference proteome</keyword>
<organism evidence="1 2">
    <name type="scientific">Tahibacter aquaticus</name>
    <dbReference type="NCBI Taxonomy" id="520092"/>
    <lineage>
        <taxon>Bacteria</taxon>
        <taxon>Pseudomonadati</taxon>
        <taxon>Pseudomonadota</taxon>
        <taxon>Gammaproteobacteria</taxon>
        <taxon>Lysobacterales</taxon>
        <taxon>Rhodanobacteraceae</taxon>
        <taxon>Tahibacter</taxon>
    </lineage>
</organism>
<sequence length="297" mass="33127">MTAPLRHVPANYSSMVPIPAPTTRLDTCTVFQISHDDSMLSPIDQFITNTLPLNLMWAKRGPTERFERFEGVLLVLGYVSAVESYMRALIRRVLVVDEIAKEKCHSLTVSYAAAQVHGSDMLPEALLEEHAFSGAKGITSGLIKFLGVDVAPDKALVDLIDQYGDVCEIRHCCVHRFGKLGTKNAVELGLESHRALIEKPVELGRSSIEVIASVLATLVKSINNHVMAAVLNRSVWPSRNGSSSPWTWIERKDWSLYRSYYAIFASTKEASPSATCAVMYRLFKNEFKQRSQKKNVK</sequence>
<reference evidence="1 2" key="1">
    <citation type="submission" date="2019-03" db="EMBL/GenBank/DDBJ databases">
        <title>Genomic Encyclopedia of Type Strains, Phase IV (KMG-IV): sequencing the most valuable type-strain genomes for metagenomic binning, comparative biology and taxonomic classification.</title>
        <authorList>
            <person name="Goeker M."/>
        </authorList>
    </citation>
    <scope>NUCLEOTIDE SEQUENCE [LARGE SCALE GENOMIC DNA]</scope>
    <source>
        <strain evidence="1 2">DSM 21667</strain>
    </source>
</reference>